<evidence type="ECO:0000259" key="1">
    <source>
        <dbReference type="Pfam" id="PF14214"/>
    </source>
</evidence>
<proteinExistence type="predicted"/>
<name>M5FZX1_DACPD</name>
<accession>M5FZX1</accession>
<evidence type="ECO:0000313" key="3">
    <source>
        <dbReference type="Proteomes" id="UP000030653"/>
    </source>
</evidence>
<evidence type="ECO:0000313" key="2">
    <source>
        <dbReference type="EMBL" id="EJU03566.1"/>
    </source>
</evidence>
<feature type="domain" description="Helitron helicase-like" evidence="1">
    <location>
        <begin position="2"/>
        <end position="115"/>
    </location>
</feature>
<dbReference type="HOGENOM" id="CLU_001324_3_2_1"/>
<feature type="non-terminal residue" evidence="2">
    <location>
        <position position="118"/>
    </location>
</feature>
<protein>
    <recommendedName>
        <fullName evidence="1">Helitron helicase-like domain-containing protein</fullName>
    </recommendedName>
</protein>
<dbReference type="STRING" id="1858805.M5FZX1"/>
<dbReference type="EMBL" id="JH795859">
    <property type="protein sequence ID" value="EJU03566.1"/>
    <property type="molecule type" value="Genomic_DNA"/>
</dbReference>
<dbReference type="GeneID" id="63689511"/>
<gene>
    <name evidence="2" type="ORF">DACRYDRAFT_38770</name>
</gene>
<dbReference type="RefSeq" id="XP_040630460.1">
    <property type="nucleotide sequence ID" value="XM_040774449.1"/>
</dbReference>
<feature type="non-terminal residue" evidence="2">
    <location>
        <position position="1"/>
    </location>
</feature>
<organism evidence="2 3">
    <name type="scientific">Dacryopinax primogenitus (strain DJM 731)</name>
    <name type="common">Brown rot fungus</name>
    <dbReference type="NCBI Taxonomy" id="1858805"/>
    <lineage>
        <taxon>Eukaryota</taxon>
        <taxon>Fungi</taxon>
        <taxon>Dikarya</taxon>
        <taxon>Basidiomycota</taxon>
        <taxon>Agaricomycotina</taxon>
        <taxon>Dacrymycetes</taxon>
        <taxon>Dacrymycetales</taxon>
        <taxon>Dacrymycetaceae</taxon>
        <taxon>Dacryopinax</taxon>
    </lineage>
</organism>
<dbReference type="Pfam" id="PF14214">
    <property type="entry name" value="Helitron_like_N"/>
    <property type="match status" value="1"/>
</dbReference>
<sequence length="118" mass="13456">LSQVGRCVILPSSFVSSGHFMYQLYQDSMAIVCWAGYPDIFLMLTANPKWCEIVKNLLPGQTAQDQPDLVAQVFHLKPNEVLELIYKGNIFGKAVVQVYTIEYQKHSLLHMHLLVFLD</sequence>
<reference evidence="2 3" key="1">
    <citation type="journal article" date="2012" name="Science">
        <title>The Paleozoic origin of enzymatic lignin decomposition reconstructed from 31 fungal genomes.</title>
        <authorList>
            <person name="Floudas D."/>
            <person name="Binder M."/>
            <person name="Riley R."/>
            <person name="Barry K."/>
            <person name="Blanchette R.A."/>
            <person name="Henrissat B."/>
            <person name="Martinez A.T."/>
            <person name="Otillar R."/>
            <person name="Spatafora J.W."/>
            <person name="Yadav J.S."/>
            <person name="Aerts A."/>
            <person name="Benoit I."/>
            <person name="Boyd A."/>
            <person name="Carlson A."/>
            <person name="Copeland A."/>
            <person name="Coutinho P.M."/>
            <person name="de Vries R.P."/>
            <person name="Ferreira P."/>
            <person name="Findley K."/>
            <person name="Foster B."/>
            <person name="Gaskell J."/>
            <person name="Glotzer D."/>
            <person name="Gorecki P."/>
            <person name="Heitman J."/>
            <person name="Hesse C."/>
            <person name="Hori C."/>
            <person name="Igarashi K."/>
            <person name="Jurgens J.A."/>
            <person name="Kallen N."/>
            <person name="Kersten P."/>
            <person name="Kohler A."/>
            <person name="Kuees U."/>
            <person name="Kumar T.K.A."/>
            <person name="Kuo A."/>
            <person name="LaButti K."/>
            <person name="Larrondo L.F."/>
            <person name="Lindquist E."/>
            <person name="Ling A."/>
            <person name="Lombard V."/>
            <person name="Lucas S."/>
            <person name="Lundell T."/>
            <person name="Martin R."/>
            <person name="McLaughlin D.J."/>
            <person name="Morgenstern I."/>
            <person name="Morin E."/>
            <person name="Murat C."/>
            <person name="Nagy L.G."/>
            <person name="Nolan M."/>
            <person name="Ohm R.A."/>
            <person name="Patyshakuliyeva A."/>
            <person name="Rokas A."/>
            <person name="Ruiz-Duenas F.J."/>
            <person name="Sabat G."/>
            <person name="Salamov A."/>
            <person name="Samejima M."/>
            <person name="Schmutz J."/>
            <person name="Slot J.C."/>
            <person name="St John F."/>
            <person name="Stenlid J."/>
            <person name="Sun H."/>
            <person name="Sun S."/>
            <person name="Syed K."/>
            <person name="Tsang A."/>
            <person name="Wiebenga A."/>
            <person name="Young D."/>
            <person name="Pisabarro A."/>
            <person name="Eastwood D.C."/>
            <person name="Martin F."/>
            <person name="Cullen D."/>
            <person name="Grigoriev I.V."/>
            <person name="Hibbett D.S."/>
        </authorList>
    </citation>
    <scope>NUCLEOTIDE SEQUENCE [LARGE SCALE GENOMIC DNA]</scope>
    <source>
        <strain evidence="2 3">DJM-731 SS1</strain>
    </source>
</reference>
<dbReference type="AlphaFoldDB" id="M5FZX1"/>
<dbReference type="Proteomes" id="UP000030653">
    <property type="component" value="Unassembled WGS sequence"/>
</dbReference>
<dbReference type="OrthoDB" id="3366231at2759"/>
<dbReference type="OMA" id="REECTID"/>
<keyword evidence="3" id="KW-1185">Reference proteome</keyword>
<dbReference type="InterPro" id="IPR025476">
    <property type="entry name" value="Helitron_helicase-like"/>
</dbReference>